<evidence type="ECO:0000256" key="5">
    <source>
        <dbReference type="SAM" id="Phobius"/>
    </source>
</evidence>
<protein>
    <recommendedName>
        <fullName evidence="6">Major facilitator superfamily (MFS) profile domain-containing protein</fullName>
    </recommendedName>
</protein>
<feature type="transmembrane region" description="Helical" evidence="5">
    <location>
        <begin position="453"/>
        <end position="470"/>
    </location>
</feature>
<dbReference type="PANTHER" id="PTHR11662:SF415">
    <property type="entry name" value="AT30085P-RELATED"/>
    <property type="match status" value="1"/>
</dbReference>
<evidence type="ECO:0000313" key="7">
    <source>
        <dbReference type="EMBL" id="KAL1498172.1"/>
    </source>
</evidence>
<feature type="transmembrane region" description="Helical" evidence="5">
    <location>
        <begin position="358"/>
        <end position="380"/>
    </location>
</feature>
<keyword evidence="2 5" id="KW-0812">Transmembrane</keyword>
<keyword evidence="3 5" id="KW-1133">Transmembrane helix</keyword>
<dbReference type="EMBL" id="JBDJPC010000006">
    <property type="protein sequence ID" value="KAL1498172.1"/>
    <property type="molecule type" value="Genomic_DNA"/>
</dbReference>
<organism evidence="7 8">
    <name type="scientific">Hypothenemus hampei</name>
    <name type="common">Coffee berry borer</name>
    <dbReference type="NCBI Taxonomy" id="57062"/>
    <lineage>
        <taxon>Eukaryota</taxon>
        <taxon>Metazoa</taxon>
        <taxon>Ecdysozoa</taxon>
        <taxon>Arthropoda</taxon>
        <taxon>Hexapoda</taxon>
        <taxon>Insecta</taxon>
        <taxon>Pterygota</taxon>
        <taxon>Neoptera</taxon>
        <taxon>Endopterygota</taxon>
        <taxon>Coleoptera</taxon>
        <taxon>Polyphaga</taxon>
        <taxon>Cucujiformia</taxon>
        <taxon>Curculionidae</taxon>
        <taxon>Scolytinae</taxon>
        <taxon>Hypothenemus</taxon>
    </lineage>
</organism>
<name>A0ABD1ESU5_HYPHA</name>
<dbReference type="InterPro" id="IPR036259">
    <property type="entry name" value="MFS_trans_sf"/>
</dbReference>
<dbReference type="AlphaFoldDB" id="A0ABD1ESU5"/>
<evidence type="ECO:0000313" key="8">
    <source>
        <dbReference type="Proteomes" id="UP001566132"/>
    </source>
</evidence>
<keyword evidence="8" id="KW-1185">Reference proteome</keyword>
<sequence length="478" mass="53376">MSNPTGSQAEPGVSASKKNSVLWCNPLQCRWGSYYFPQRIVLAILLHLCLQNNFTTRVVLNVAIVEMAEPDPSAGNYTPACPQFAPPVHTKFGGKFPWSRNILSLVLYSFFIGYTLSQIPGGWFADKFGARPVILFSVFCTTLCTVAFPICTEKWGYVAAVILRFLIGMSHGFCMPCISSMVSTWYPPVERPKWGGLAFAGTNLGNIMGNMITGVLIQSFNWWPVAFYFWASYSGLFFFLVLLLLYSYPDTHPFISKEEADFIRENTMSTVPVKRSLRTPWKAILLNAPYWANVAAQFGHNYIYFTLVTFLPTYMREILRFDVSSDGFVSAAPFLALWLTSLVLSATAALFIKCTSEWFFNCVFGAGSNVASAFLALAAVYAGCNRLLCISFYIVSMIFKAFYYVTLPVNINRLSKKYGGFMFGLCNSMGSISGIISSAIIGSVTKHVWHKNYLILNIGCFLETIARVAICFLDHTRC</sequence>
<dbReference type="GO" id="GO:0016020">
    <property type="term" value="C:membrane"/>
    <property type="evidence" value="ECO:0007669"/>
    <property type="project" value="UniProtKB-SubCell"/>
</dbReference>
<dbReference type="InterPro" id="IPR020846">
    <property type="entry name" value="MFS_dom"/>
</dbReference>
<dbReference type="SUPFAM" id="SSF103473">
    <property type="entry name" value="MFS general substrate transporter"/>
    <property type="match status" value="1"/>
</dbReference>
<feature type="transmembrane region" description="Helical" evidence="5">
    <location>
        <begin position="418"/>
        <end position="441"/>
    </location>
</feature>
<feature type="transmembrane region" description="Helical" evidence="5">
    <location>
        <begin position="130"/>
        <end position="150"/>
    </location>
</feature>
<dbReference type="InterPro" id="IPR011701">
    <property type="entry name" value="MFS"/>
</dbReference>
<dbReference type="PROSITE" id="PS50850">
    <property type="entry name" value="MFS"/>
    <property type="match status" value="1"/>
</dbReference>
<proteinExistence type="predicted"/>
<keyword evidence="4 5" id="KW-0472">Membrane</keyword>
<feature type="transmembrane region" description="Helical" evidence="5">
    <location>
        <begin position="387"/>
        <end position="406"/>
    </location>
</feature>
<feature type="transmembrane region" description="Helical" evidence="5">
    <location>
        <begin position="157"/>
        <end position="182"/>
    </location>
</feature>
<dbReference type="Proteomes" id="UP001566132">
    <property type="component" value="Unassembled WGS sequence"/>
</dbReference>
<dbReference type="FunFam" id="1.20.1250.20:FF:000423">
    <property type="entry name" value="Putative inorganic phosphate cotransporter-like Protein"/>
    <property type="match status" value="1"/>
</dbReference>
<dbReference type="PANTHER" id="PTHR11662">
    <property type="entry name" value="SOLUTE CARRIER FAMILY 17"/>
    <property type="match status" value="1"/>
</dbReference>
<evidence type="ECO:0000259" key="6">
    <source>
        <dbReference type="PROSITE" id="PS50850"/>
    </source>
</evidence>
<evidence type="ECO:0000256" key="4">
    <source>
        <dbReference type="ARBA" id="ARBA00023136"/>
    </source>
</evidence>
<evidence type="ECO:0000256" key="1">
    <source>
        <dbReference type="ARBA" id="ARBA00004141"/>
    </source>
</evidence>
<comment type="subcellular location">
    <subcellularLocation>
        <location evidence="1">Membrane</location>
        <topology evidence="1">Multi-pass membrane protein</topology>
    </subcellularLocation>
</comment>
<reference evidence="7 8" key="1">
    <citation type="submission" date="2024-05" db="EMBL/GenBank/DDBJ databases">
        <title>Genetic variation in Jamaican populations of the coffee berry borer (Hypothenemus hampei).</title>
        <authorList>
            <person name="Errbii M."/>
            <person name="Myrie A."/>
        </authorList>
    </citation>
    <scope>NUCLEOTIDE SEQUENCE [LARGE SCALE GENOMIC DNA]</scope>
    <source>
        <strain evidence="7">JA-Hopewell-2020-01-JO</strain>
        <tissue evidence="7">Whole body</tissue>
    </source>
</reference>
<feature type="domain" description="Major facilitator superfamily (MFS) profile" evidence="6">
    <location>
        <begin position="41"/>
        <end position="477"/>
    </location>
</feature>
<gene>
    <name evidence="7" type="ORF">ABEB36_009013</name>
</gene>
<feature type="transmembrane region" description="Helical" evidence="5">
    <location>
        <begin position="194"/>
        <end position="213"/>
    </location>
</feature>
<dbReference type="Pfam" id="PF07690">
    <property type="entry name" value="MFS_1"/>
    <property type="match status" value="1"/>
</dbReference>
<evidence type="ECO:0000256" key="2">
    <source>
        <dbReference type="ARBA" id="ARBA00022692"/>
    </source>
</evidence>
<accession>A0ABD1ESU5</accession>
<dbReference type="InterPro" id="IPR050382">
    <property type="entry name" value="MFS_Na/Anion_cotransporter"/>
</dbReference>
<evidence type="ECO:0000256" key="3">
    <source>
        <dbReference type="ARBA" id="ARBA00022989"/>
    </source>
</evidence>
<feature type="transmembrane region" description="Helical" evidence="5">
    <location>
        <begin position="225"/>
        <end position="248"/>
    </location>
</feature>
<comment type="caution">
    <text evidence="7">The sequence shown here is derived from an EMBL/GenBank/DDBJ whole genome shotgun (WGS) entry which is preliminary data.</text>
</comment>
<feature type="transmembrane region" description="Helical" evidence="5">
    <location>
        <begin position="105"/>
        <end position="124"/>
    </location>
</feature>
<dbReference type="Gene3D" id="1.20.1250.20">
    <property type="entry name" value="MFS general substrate transporter like domains"/>
    <property type="match status" value="1"/>
</dbReference>
<feature type="transmembrane region" description="Helical" evidence="5">
    <location>
        <begin position="327"/>
        <end position="352"/>
    </location>
</feature>